<reference evidence="1 2" key="1">
    <citation type="submission" date="2007-05" db="EMBL/GenBank/DDBJ databases">
        <title>Complete genomic sequence of phage BcepNY3, a new member of the Burkholderia phage Bcep781 family.</title>
        <authorList>
            <person name="Summer E.J."/>
            <person name="Orchard R.C."/>
            <person name="Attenhofer K."/>
            <person name="Coffey A."/>
            <person name="Gill J.J."/>
            <person name="Gonzalez C.F."/>
            <person name="Young R."/>
        </authorList>
    </citation>
    <scope>NUCLEOTIDE SEQUENCE [LARGE SCALE GENOMIC DNA]</scope>
</reference>
<keyword evidence="2" id="KW-1185">Reference proteome</keyword>
<dbReference type="Pfam" id="PF23982">
    <property type="entry name" value="XM1_gp53_minor_capsid"/>
    <property type="match status" value="1"/>
</dbReference>
<name>A6N3B9_9CAUD</name>
<evidence type="ECO:0000313" key="2">
    <source>
        <dbReference type="Proteomes" id="UP000001998"/>
    </source>
</evidence>
<accession>A6N3B9</accession>
<dbReference type="InterPro" id="IPR056914">
    <property type="entry name" value="Gp53-like"/>
</dbReference>
<gene>
    <name evidence="1" type="ORF">BcepNY3gene12</name>
</gene>
<proteinExistence type="predicted"/>
<dbReference type="KEGG" id="vg:5291058"/>
<evidence type="ECO:0000313" key="1">
    <source>
        <dbReference type="EMBL" id="ABR10546.1"/>
    </source>
</evidence>
<organism evidence="1 2">
    <name type="scientific">Burkholderia phage BcepNY3</name>
    <dbReference type="NCBI Taxonomy" id="2881397"/>
    <lineage>
        <taxon>Viruses</taxon>
        <taxon>Duplodnaviria</taxon>
        <taxon>Heunggongvirae</taxon>
        <taxon>Uroviricota</taxon>
        <taxon>Caudoviricetes</taxon>
        <taxon>Naesvirus</taxon>
        <taxon>Naesvirus bcepNY3</taxon>
    </lineage>
</organism>
<dbReference type="GeneID" id="5291058"/>
<protein>
    <submittedName>
        <fullName evidence="1">Minor capsid protein</fullName>
    </submittedName>
</protein>
<sequence>MPFQKQVYITPAQGIAGDFASSNPMIYKLSSNGKMIADSSGVTVGTFAVLNADGTVTSKPGAAPSSTSRIGFVHREMNAQIVTYLAEFGNTIQPGMPVALFGTGDFFANADVVAGSPSRGTKILWDVVAGQINVGGTVSATLLDTGYILISESATVNSLIQISNTGA</sequence>
<dbReference type="Proteomes" id="UP000001998">
    <property type="component" value="Segment"/>
</dbReference>
<dbReference type="RefSeq" id="YP_001294849.1">
    <property type="nucleotide sequence ID" value="NC_009604.1"/>
</dbReference>
<dbReference type="EMBL" id="EF602154">
    <property type="protein sequence ID" value="ABR10546.1"/>
    <property type="molecule type" value="Genomic_DNA"/>
</dbReference>